<dbReference type="PANTHER" id="PTHR30298">
    <property type="entry name" value="H REPEAT-ASSOCIATED PREDICTED TRANSPOSASE"/>
    <property type="match status" value="1"/>
</dbReference>
<protein>
    <submittedName>
        <fullName evidence="2">Transposase</fullName>
    </submittedName>
</protein>
<dbReference type="KEGG" id="nsh:GXM_10224"/>
<dbReference type="InterPro" id="IPR047647">
    <property type="entry name" value="ISAs1_transpos"/>
</dbReference>
<evidence type="ECO:0000259" key="1">
    <source>
        <dbReference type="Pfam" id="PF01609"/>
    </source>
</evidence>
<keyword evidence="3" id="KW-1185">Reference proteome</keyword>
<sequence>MQFYITSLVSDANKIASAIRQHWGIENSVHWTLDVTFHEDECRIRSLHSPQNFALLRRIALNALERESSFRRSIRQKSRRAAMNDRYMLSVLAAALSNSVPLP</sequence>
<dbReference type="PANTHER" id="PTHR30298:SF0">
    <property type="entry name" value="PROTEIN YBFL-RELATED"/>
    <property type="match status" value="1"/>
</dbReference>
<dbReference type="AlphaFoldDB" id="A0A5P8WK63"/>
<dbReference type="GO" id="GO:0006313">
    <property type="term" value="P:DNA transposition"/>
    <property type="evidence" value="ECO:0007669"/>
    <property type="project" value="InterPro"/>
</dbReference>
<dbReference type="EMBL" id="CP045234">
    <property type="protein sequence ID" value="QFS52960.1"/>
    <property type="molecule type" value="Genomic_DNA"/>
</dbReference>
<dbReference type="InterPro" id="IPR002559">
    <property type="entry name" value="Transposase_11"/>
</dbReference>
<name>A0A5P8WK63_9NOSO</name>
<dbReference type="GO" id="GO:0003677">
    <property type="term" value="F:DNA binding"/>
    <property type="evidence" value="ECO:0007669"/>
    <property type="project" value="InterPro"/>
</dbReference>
<evidence type="ECO:0000313" key="3">
    <source>
        <dbReference type="Proteomes" id="UP000326678"/>
    </source>
</evidence>
<dbReference type="NCBIfam" id="NF033564">
    <property type="entry name" value="transpos_ISAs1"/>
    <property type="match status" value="1"/>
</dbReference>
<reference evidence="2 3" key="1">
    <citation type="submission" date="2019-10" db="EMBL/GenBank/DDBJ databases">
        <title>Genomic and transcriptomic insights into the perfect genentic adaptation of a filamentous nitrogen-fixing cyanobacterium to rice fields.</title>
        <authorList>
            <person name="Chen Z."/>
        </authorList>
    </citation>
    <scope>NUCLEOTIDE SEQUENCE [LARGE SCALE GENOMIC DNA]</scope>
    <source>
        <strain evidence="2">CCNUC1</strain>
    </source>
</reference>
<evidence type="ECO:0000313" key="2">
    <source>
        <dbReference type="EMBL" id="QFS52960.1"/>
    </source>
</evidence>
<accession>A0A5P8WK63</accession>
<dbReference type="InterPro" id="IPR051698">
    <property type="entry name" value="Transposase_11-like"/>
</dbReference>
<dbReference type="Pfam" id="PF01609">
    <property type="entry name" value="DDE_Tnp_1"/>
    <property type="match status" value="1"/>
</dbReference>
<organism evidence="2 3">
    <name type="scientific">Nostoc sphaeroides CCNUC1</name>
    <dbReference type="NCBI Taxonomy" id="2653204"/>
    <lineage>
        <taxon>Bacteria</taxon>
        <taxon>Bacillati</taxon>
        <taxon>Cyanobacteriota</taxon>
        <taxon>Cyanophyceae</taxon>
        <taxon>Nostocales</taxon>
        <taxon>Nostocaceae</taxon>
        <taxon>Nostoc</taxon>
    </lineage>
</organism>
<gene>
    <name evidence="2" type="ORF">GXM_10224</name>
</gene>
<dbReference type="GO" id="GO:0004803">
    <property type="term" value="F:transposase activity"/>
    <property type="evidence" value="ECO:0007669"/>
    <property type="project" value="InterPro"/>
</dbReference>
<dbReference type="Proteomes" id="UP000326678">
    <property type="component" value="Chromosome pGXM07"/>
</dbReference>
<proteinExistence type="predicted"/>
<feature type="domain" description="Transposase IS4-like" evidence="1">
    <location>
        <begin position="4"/>
        <end position="62"/>
    </location>
</feature>